<dbReference type="CDD" id="cd01949">
    <property type="entry name" value="GGDEF"/>
    <property type="match status" value="1"/>
</dbReference>
<evidence type="ECO:0000259" key="2">
    <source>
        <dbReference type="PROSITE" id="PS50887"/>
    </source>
</evidence>
<reference evidence="3 4" key="1">
    <citation type="submission" date="2018-11" db="EMBL/GenBank/DDBJ databases">
        <title>Deinococcus shelandsis sp. nov., isolated from South Shetland Islands soil of Antarctica.</title>
        <authorList>
            <person name="Tian J."/>
        </authorList>
    </citation>
    <scope>NUCLEOTIDE SEQUENCE [LARGE SCALE GENOMIC DNA]</scope>
    <source>
        <strain evidence="3 4">S14-83T</strain>
        <plasmid evidence="3 4">unnamed2</plasmid>
    </source>
</reference>
<protein>
    <submittedName>
        <fullName evidence="3">Sensor domain-containing diguanylate cyclase</fullName>
    </submittedName>
</protein>
<keyword evidence="3" id="KW-0614">Plasmid</keyword>
<gene>
    <name evidence="3" type="ORF">EHF33_18750</name>
</gene>
<feature type="transmembrane region" description="Helical" evidence="1">
    <location>
        <begin position="150"/>
        <end position="172"/>
    </location>
</feature>
<dbReference type="EMBL" id="CP034186">
    <property type="protein sequence ID" value="AZI44946.1"/>
    <property type="molecule type" value="Genomic_DNA"/>
</dbReference>
<evidence type="ECO:0000313" key="3">
    <source>
        <dbReference type="EMBL" id="AZI44946.1"/>
    </source>
</evidence>
<dbReference type="InterPro" id="IPR043128">
    <property type="entry name" value="Rev_trsase/Diguanyl_cyclase"/>
</dbReference>
<dbReference type="Gene3D" id="3.30.450.40">
    <property type="match status" value="1"/>
</dbReference>
<dbReference type="InterPro" id="IPR029016">
    <property type="entry name" value="GAF-like_dom_sf"/>
</dbReference>
<dbReference type="Pfam" id="PF01590">
    <property type="entry name" value="GAF"/>
    <property type="match status" value="1"/>
</dbReference>
<dbReference type="PANTHER" id="PTHR45138">
    <property type="entry name" value="REGULATORY COMPONENTS OF SENSORY TRANSDUCTION SYSTEM"/>
    <property type="match status" value="1"/>
</dbReference>
<dbReference type="RefSeq" id="WP_124875074.1">
    <property type="nucleotide sequence ID" value="NZ_CP034186.1"/>
</dbReference>
<dbReference type="OrthoDB" id="9759607at2"/>
<feature type="transmembrane region" description="Helical" evidence="1">
    <location>
        <begin position="12"/>
        <end position="29"/>
    </location>
</feature>
<geneLocation type="plasmid" evidence="3 4">
    <name>unnamed2</name>
</geneLocation>
<dbReference type="SMART" id="SM00267">
    <property type="entry name" value="GGDEF"/>
    <property type="match status" value="1"/>
</dbReference>
<dbReference type="Pfam" id="PF00990">
    <property type="entry name" value="GGDEF"/>
    <property type="match status" value="1"/>
</dbReference>
<keyword evidence="1" id="KW-0472">Membrane</keyword>
<feature type="transmembrane region" description="Helical" evidence="1">
    <location>
        <begin position="41"/>
        <end position="61"/>
    </location>
</feature>
<accession>A0A3G8YUP7</accession>
<evidence type="ECO:0000313" key="4">
    <source>
        <dbReference type="Proteomes" id="UP000276417"/>
    </source>
</evidence>
<dbReference type="GO" id="GO:0052621">
    <property type="term" value="F:diguanylate cyclase activity"/>
    <property type="evidence" value="ECO:0007669"/>
    <property type="project" value="TreeGrafter"/>
</dbReference>
<feature type="transmembrane region" description="Helical" evidence="1">
    <location>
        <begin position="178"/>
        <end position="202"/>
    </location>
</feature>
<dbReference type="SMART" id="SM00065">
    <property type="entry name" value="GAF"/>
    <property type="match status" value="1"/>
</dbReference>
<dbReference type="SUPFAM" id="SSF55781">
    <property type="entry name" value="GAF domain-like"/>
    <property type="match status" value="1"/>
</dbReference>
<keyword evidence="1" id="KW-1133">Transmembrane helix</keyword>
<dbReference type="InterPro" id="IPR050469">
    <property type="entry name" value="Diguanylate_Cyclase"/>
</dbReference>
<sequence length="647" mass="71808">MKLTSAQLTRAASWAAMLMGVLVLLGWQFDLELLKRVHPSFVAMNPVTAACFLLGGLSLQLSAEPQPRTHRVWAQVLAAVVFSAGLLKLAQVFGLLPFNIDQLLFASKIVGYTEPITGKANHMAPTTALNFMLVGGALLALGSKVPARQVFAQVFVALALIITLIPVVGYSYGTSEFYGIGTYIPMALHTAFTFLVLLVGLLTVRPNLGIMQTFTGDSLGGVLARRVLPISLLIPLVLGWLRLEGERLGLYSREIGTSLLVVILITVLSGFLLWYARVLHVSDLQQRFTEQQLLAQTREMTRIAAYSRAIADVSKLLEVDLSPEEAARQTIRTICQVADVEWGSLVQLTSRMGKPWVAAQTEWKTAAVDAETERILTQGVPKGTGMVWVALERGQTLFVDDYEQQVLRVPSFAALGLRSVAFVPLKTSSQTSMLFMLARLHQPRPWTPLDKELLEAAARIMAVSIERQNHLQFMREAALVDVLTGLNNRRAFDMDLEVEMAGAKRHKHSLGVLMIDLDGLKQLNDREGHERGDAYLREFALALKAVFRINDRVYRLGGDEYGVILAHADPERTRSILDRMRKTVELVKQSGFEDADASSGVAFYPKEAELPSDLVRLADERMYEEKRDHHLLRPRISNDTADTVIKE</sequence>
<feature type="transmembrane region" description="Helical" evidence="1">
    <location>
        <begin position="120"/>
        <end position="141"/>
    </location>
</feature>
<keyword evidence="1" id="KW-0812">Transmembrane</keyword>
<dbReference type="SUPFAM" id="SSF55073">
    <property type="entry name" value="Nucleotide cyclase"/>
    <property type="match status" value="1"/>
</dbReference>
<dbReference type="Gene3D" id="3.30.70.270">
    <property type="match status" value="1"/>
</dbReference>
<organism evidence="3 4">
    <name type="scientific">Deinococcus psychrotolerans</name>
    <dbReference type="NCBI Taxonomy" id="2489213"/>
    <lineage>
        <taxon>Bacteria</taxon>
        <taxon>Thermotogati</taxon>
        <taxon>Deinococcota</taxon>
        <taxon>Deinococci</taxon>
        <taxon>Deinococcales</taxon>
        <taxon>Deinococcaceae</taxon>
        <taxon>Deinococcus</taxon>
    </lineage>
</organism>
<feature type="transmembrane region" description="Helical" evidence="1">
    <location>
        <begin position="73"/>
        <end position="100"/>
    </location>
</feature>
<dbReference type="KEGG" id="dph:EHF33_18750"/>
<evidence type="ECO:0000256" key="1">
    <source>
        <dbReference type="SAM" id="Phobius"/>
    </source>
</evidence>
<dbReference type="InterPro" id="IPR003018">
    <property type="entry name" value="GAF"/>
</dbReference>
<dbReference type="PANTHER" id="PTHR45138:SF9">
    <property type="entry name" value="DIGUANYLATE CYCLASE DGCM-RELATED"/>
    <property type="match status" value="1"/>
</dbReference>
<feature type="transmembrane region" description="Helical" evidence="1">
    <location>
        <begin position="255"/>
        <end position="276"/>
    </location>
</feature>
<dbReference type="AlphaFoldDB" id="A0A3G8YUP7"/>
<proteinExistence type="predicted"/>
<feature type="domain" description="GGDEF" evidence="2">
    <location>
        <begin position="508"/>
        <end position="641"/>
    </location>
</feature>
<dbReference type="Proteomes" id="UP000276417">
    <property type="component" value="Plasmid unnamed2"/>
</dbReference>
<dbReference type="NCBIfam" id="TIGR00254">
    <property type="entry name" value="GGDEF"/>
    <property type="match status" value="1"/>
</dbReference>
<dbReference type="PROSITE" id="PS50887">
    <property type="entry name" value="GGDEF"/>
    <property type="match status" value="1"/>
</dbReference>
<name>A0A3G8YUP7_9DEIO</name>
<dbReference type="InterPro" id="IPR000160">
    <property type="entry name" value="GGDEF_dom"/>
</dbReference>
<keyword evidence="4" id="KW-1185">Reference proteome</keyword>
<dbReference type="InterPro" id="IPR029787">
    <property type="entry name" value="Nucleotide_cyclase"/>
</dbReference>